<organism evidence="1 2">
    <name type="scientific">Brassica carinata</name>
    <name type="common">Ethiopian mustard</name>
    <name type="synonym">Abyssinian cabbage</name>
    <dbReference type="NCBI Taxonomy" id="52824"/>
    <lineage>
        <taxon>Eukaryota</taxon>
        <taxon>Viridiplantae</taxon>
        <taxon>Streptophyta</taxon>
        <taxon>Embryophyta</taxon>
        <taxon>Tracheophyta</taxon>
        <taxon>Spermatophyta</taxon>
        <taxon>Magnoliopsida</taxon>
        <taxon>eudicotyledons</taxon>
        <taxon>Gunneridae</taxon>
        <taxon>Pentapetalae</taxon>
        <taxon>rosids</taxon>
        <taxon>malvids</taxon>
        <taxon>Brassicales</taxon>
        <taxon>Brassicaceae</taxon>
        <taxon>Brassiceae</taxon>
        <taxon>Brassica</taxon>
    </lineage>
</organism>
<evidence type="ECO:0000313" key="2">
    <source>
        <dbReference type="Proteomes" id="UP000886595"/>
    </source>
</evidence>
<dbReference type="EMBL" id="JAAMPC010000007">
    <property type="protein sequence ID" value="KAG2302670.1"/>
    <property type="molecule type" value="Genomic_DNA"/>
</dbReference>
<proteinExistence type="predicted"/>
<reference evidence="1 2" key="1">
    <citation type="submission" date="2020-02" db="EMBL/GenBank/DDBJ databases">
        <authorList>
            <person name="Ma Q."/>
            <person name="Huang Y."/>
            <person name="Song X."/>
            <person name="Pei D."/>
        </authorList>
    </citation>
    <scope>NUCLEOTIDE SEQUENCE [LARGE SCALE GENOMIC DNA]</scope>
    <source>
        <strain evidence="1">Sxm20200214</strain>
        <tissue evidence="1">Leaf</tissue>
    </source>
</reference>
<dbReference type="Proteomes" id="UP000886595">
    <property type="component" value="Unassembled WGS sequence"/>
</dbReference>
<sequence>MNLEEFEVEVVVQVFAPMTKLSCLWNLVEESLLYACMNAVHNYYANSVNHAKDPFYSIKGKGDKEEEQGEDEEEDDELIVRFGGEIQSDYKIPS</sequence>
<accession>A0A8X7V435</accession>
<keyword evidence="2" id="KW-1185">Reference proteome</keyword>
<comment type="caution">
    <text evidence="1">The sequence shown here is derived from an EMBL/GenBank/DDBJ whole genome shotgun (WGS) entry which is preliminary data.</text>
</comment>
<gene>
    <name evidence="1" type="ORF">Bca52824_031321</name>
</gene>
<dbReference type="AlphaFoldDB" id="A0A8X7V435"/>
<name>A0A8X7V435_BRACI</name>
<protein>
    <submittedName>
        <fullName evidence="1">Uncharacterized protein</fullName>
    </submittedName>
</protein>
<evidence type="ECO:0000313" key="1">
    <source>
        <dbReference type="EMBL" id="KAG2302670.1"/>
    </source>
</evidence>